<dbReference type="RefSeq" id="WP_264514776.1">
    <property type="nucleotide sequence ID" value="NZ_JAPDDR010000008.1"/>
</dbReference>
<gene>
    <name evidence="2" type="ORF">OJ996_16735</name>
</gene>
<sequence>MSAEYAKAFDEVTAFLRSQGVEPEIERSAPVTLEEVARFQEATGIELPPAFSEFFTAFANGYEFAWDSDGEGGAFSMPDLATLADLRGDWVERVSEFADDPGSMDQCVEPDYRDEAFRIWGRMRSWVPFIEESNGDSFCLDLASGTIVFDKHDWFDGFGEIAETNGMIAGSSLLDFIRTWGRFSFMPQWFTDAPHPAPQTHLEWIPGDSRFEREN</sequence>
<evidence type="ECO:0000313" key="2">
    <source>
        <dbReference type="EMBL" id="MCW1915235.1"/>
    </source>
</evidence>
<organism evidence="2 3">
    <name type="scientific">Luteolibacter rhizosphaerae</name>
    <dbReference type="NCBI Taxonomy" id="2989719"/>
    <lineage>
        <taxon>Bacteria</taxon>
        <taxon>Pseudomonadati</taxon>
        <taxon>Verrucomicrobiota</taxon>
        <taxon>Verrucomicrobiia</taxon>
        <taxon>Verrucomicrobiales</taxon>
        <taxon>Verrucomicrobiaceae</taxon>
        <taxon>Luteolibacter</taxon>
    </lineage>
</organism>
<evidence type="ECO:0000313" key="3">
    <source>
        <dbReference type="Proteomes" id="UP001165653"/>
    </source>
</evidence>
<dbReference type="InterPro" id="IPR018958">
    <property type="entry name" value="Knr4/Smi1-like_dom"/>
</dbReference>
<proteinExistence type="predicted"/>
<name>A0ABT3G5Y3_9BACT</name>
<dbReference type="SMART" id="SM00860">
    <property type="entry name" value="SMI1_KNR4"/>
    <property type="match status" value="1"/>
</dbReference>
<dbReference type="InterPro" id="IPR037883">
    <property type="entry name" value="Knr4/Smi1-like_sf"/>
</dbReference>
<reference evidence="2" key="1">
    <citation type="submission" date="2022-10" db="EMBL/GenBank/DDBJ databases">
        <title>Luteolibacter sp. GHJ8, whole genome shotgun sequencing project.</title>
        <authorList>
            <person name="Zhao G."/>
            <person name="Shen L."/>
        </authorList>
    </citation>
    <scope>NUCLEOTIDE SEQUENCE</scope>
    <source>
        <strain evidence="2">GHJ8</strain>
    </source>
</reference>
<dbReference type="Pfam" id="PF09346">
    <property type="entry name" value="SMI1_KNR4"/>
    <property type="match status" value="1"/>
</dbReference>
<evidence type="ECO:0000259" key="1">
    <source>
        <dbReference type="SMART" id="SM00860"/>
    </source>
</evidence>
<dbReference type="SUPFAM" id="SSF160631">
    <property type="entry name" value="SMI1/KNR4-like"/>
    <property type="match status" value="1"/>
</dbReference>
<dbReference type="EMBL" id="JAPDDR010000008">
    <property type="protein sequence ID" value="MCW1915235.1"/>
    <property type="molecule type" value="Genomic_DNA"/>
</dbReference>
<dbReference type="Proteomes" id="UP001165653">
    <property type="component" value="Unassembled WGS sequence"/>
</dbReference>
<dbReference type="Gene3D" id="3.40.1580.10">
    <property type="entry name" value="SMI1/KNR4-like"/>
    <property type="match status" value="1"/>
</dbReference>
<feature type="domain" description="Knr4/Smi1-like" evidence="1">
    <location>
        <begin position="30"/>
        <end position="179"/>
    </location>
</feature>
<keyword evidence="3" id="KW-1185">Reference proteome</keyword>
<comment type="caution">
    <text evidence="2">The sequence shown here is derived from an EMBL/GenBank/DDBJ whole genome shotgun (WGS) entry which is preliminary data.</text>
</comment>
<protein>
    <submittedName>
        <fullName evidence="2">SMI1/KNR4 family protein</fullName>
    </submittedName>
</protein>
<accession>A0ABT3G5Y3</accession>